<feature type="compositionally biased region" description="Low complexity" evidence="1">
    <location>
        <begin position="104"/>
        <end position="118"/>
    </location>
</feature>
<protein>
    <recommendedName>
        <fullName evidence="4">GcrA cell cycle regulator</fullName>
    </recommendedName>
</protein>
<gene>
    <name evidence="2" type="ORF">F0357_13720</name>
</gene>
<reference evidence="2 3" key="1">
    <citation type="submission" date="2019-09" db="EMBL/GenBank/DDBJ databases">
        <title>Segnochrobactrum spirostomi gen. nov., sp. nov., isolated from the ciliate Spirostomum cf. yagiui and description of a novel family, Segnochrobactraceae fam. nov. within the order Rhizobiales of the class Alphaproteobacteria.</title>
        <authorList>
            <person name="Akter S."/>
            <person name="Shazib S.U.A."/>
            <person name="Shin M.K."/>
        </authorList>
    </citation>
    <scope>NUCLEOTIDE SEQUENCE [LARGE SCALE GENOMIC DNA]</scope>
    <source>
        <strain evidence="2 3">Sp-1</strain>
    </source>
</reference>
<dbReference type="AlphaFoldDB" id="A0A6A7Y3I6"/>
<organism evidence="2 3">
    <name type="scientific">Segnochrobactrum spirostomi</name>
    <dbReference type="NCBI Taxonomy" id="2608987"/>
    <lineage>
        <taxon>Bacteria</taxon>
        <taxon>Pseudomonadati</taxon>
        <taxon>Pseudomonadota</taxon>
        <taxon>Alphaproteobacteria</taxon>
        <taxon>Hyphomicrobiales</taxon>
        <taxon>Segnochrobactraceae</taxon>
        <taxon>Segnochrobactrum</taxon>
    </lineage>
</organism>
<sequence length="196" mass="21057">MSLWSSLSPERKVEAVRGALAAGESYRQMALRLGTTRGALAGFIHFHSEVREPGPMLVGGGGAMLLRIRLPAVRPEPFGERPGFVVLDEFTDRDDLDPAAKGQAEVPGAEPASAPVAAPAPTEIPATRLAAARIVQTRQLTLLEVCDGYCRWPMWSHAVKPTAAQQFVCSAAAPMDRPYCAKHAGDARRTNQAEPF</sequence>
<name>A0A6A7Y3I6_9HYPH</name>
<keyword evidence="3" id="KW-1185">Reference proteome</keyword>
<evidence type="ECO:0000313" key="3">
    <source>
        <dbReference type="Proteomes" id="UP000332515"/>
    </source>
</evidence>
<dbReference type="Pfam" id="PF07750">
    <property type="entry name" value="GcrA"/>
    <property type="match status" value="1"/>
</dbReference>
<dbReference type="Proteomes" id="UP000332515">
    <property type="component" value="Unassembled WGS sequence"/>
</dbReference>
<evidence type="ECO:0008006" key="4">
    <source>
        <dbReference type="Google" id="ProtNLM"/>
    </source>
</evidence>
<dbReference type="EMBL" id="VWNA01000001">
    <property type="protein sequence ID" value="MQT13680.1"/>
    <property type="molecule type" value="Genomic_DNA"/>
</dbReference>
<evidence type="ECO:0000313" key="2">
    <source>
        <dbReference type="EMBL" id="MQT13680.1"/>
    </source>
</evidence>
<dbReference type="InterPro" id="IPR011681">
    <property type="entry name" value="GcrA"/>
</dbReference>
<comment type="caution">
    <text evidence="2">The sequence shown here is derived from an EMBL/GenBank/DDBJ whole genome shotgun (WGS) entry which is preliminary data.</text>
</comment>
<evidence type="ECO:0000256" key="1">
    <source>
        <dbReference type="SAM" id="MobiDB-lite"/>
    </source>
</evidence>
<proteinExistence type="predicted"/>
<feature type="region of interest" description="Disordered" evidence="1">
    <location>
        <begin position="96"/>
        <end position="118"/>
    </location>
</feature>
<dbReference type="RefSeq" id="WP_153482748.1">
    <property type="nucleotide sequence ID" value="NZ_VWNA01000001.1"/>
</dbReference>
<accession>A0A6A7Y3I6</accession>